<dbReference type="FunFam" id="3.40.50.300:FF:000403">
    <property type="entry name" value="ATP-binding cassette sub-family B member 8, mitochondrial"/>
    <property type="match status" value="1"/>
</dbReference>
<dbReference type="Pfam" id="PF00664">
    <property type="entry name" value="ABC_membrane"/>
    <property type="match status" value="1"/>
</dbReference>
<keyword evidence="9" id="KW-0460">Magnesium</keyword>
<evidence type="ECO:0000256" key="3">
    <source>
        <dbReference type="ARBA" id="ARBA00022448"/>
    </source>
</evidence>
<keyword evidence="13" id="KW-0007">Acetylation</keyword>
<dbReference type="GO" id="GO:0016887">
    <property type="term" value="F:ATP hydrolysis activity"/>
    <property type="evidence" value="ECO:0007669"/>
    <property type="project" value="InterPro"/>
</dbReference>
<evidence type="ECO:0000259" key="23">
    <source>
        <dbReference type="PROSITE" id="PS50929"/>
    </source>
</evidence>
<dbReference type="GO" id="GO:0005524">
    <property type="term" value="F:ATP binding"/>
    <property type="evidence" value="ECO:0007669"/>
    <property type="project" value="UniProtKB-KW"/>
</dbReference>
<dbReference type="FunFam" id="1.20.1560.10:FF:000048">
    <property type="entry name" value="ATP-binding cassette sub-family B member 10, mitochondrial"/>
    <property type="match status" value="1"/>
</dbReference>
<dbReference type="InterPro" id="IPR039421">
    <property type="entry name" value="Type_1_exporter"/>
</dbReference>
<evidence type="ECO:0000256" key="1">
    <source>
        <dbReference type="ARBA" id="ARBA00004448"/>
    </source>
</evidence>
<keyword evidence="5" id="KW-0479">Metal-binding</keyword>
<evidence type="ECO:0000256" key="7">
    <source>
        <dbReference type="ARBA" id="ARBA00022792"/>
    </source>
</evidence>
<comment type="function">
    <text evidence="17">ATP-dependent transporter located in the mitochondrial inner membrane that catalyzes the export of biliverdin from the mitochondrial matrix, and plays a crucial role in hemoglobin synthesis and antioxidative stress. Participates in the early step of the heme biosynthetic process during insertion of iron into protoporphyrin IX (PPIX). Involved in the stabilization of the iron transporter mitoferrin-1/SLC25A37. In addition may be involved in mitochondrial unfolded protein response (UPRmt) signaling pathway, although ABCB10 probably does not participate in peptide export from mitochondria.</text>
</comment>
<comment type="subcellular location">
    <subcellularLocation>
        <location evidence="1">Mitochondrion inner membrane</location>
        <topology evidence="1">Multi-pass membrane protein</topology>
    </subcellularLocation>
</comment>
<evidence type="ECO:0000256" key="8">
    <source>
        <dbReference type="ARBA" id="ARBA00022840"/>
    </source>
</evidence>
<keyword evidence="6" id="KW-0547">Nucleotide-binding</keyword>
<keyword evidence="14" id="KW-0496">Mitochondrion</keyword>
<dbReference type="GO" id="GO:0042802">
    <property type="term" value="F:identical protein binding"/>
    <property type="evidence" value="ECO:0007669"/>
    <property type="project" value="UniProtKB-ARBA"/>
</dbReference>
<dbReference type="PROSITE" id="PS00211">
    <property type="entry name" value="ABC_TRANSPORTER_1"/>
    <property type="match status" value="1"/>
</dbReference>
<feature type="domain" description="ABC transporter" evidence="22">
    <location>
        <begin position="447"/>
        <end position="687"/>
    </location>
</feature>
<feature type="domain" description="ABC transmembrane type-1" evidence="23">
    <location>
        <begin position="129"/>
        <end position="413"/>
    </location>
</feature>
<sequence>MILINRLWFACRTNKYPMKILWSAGKGDRLILDHSKIYSVLLCKQCVQKFSKTVSEQSSSKHLKFSRVFLSCARSLVGCIRRSKSTSVNSALLKSSGIKSEKLKPSKISKQEFKRLLGLAKPERWKLTGAIALLLVSSTVTMAVPFALGKVIDIIYTKDSEQMKRNLNTLSVTLLGVFIIGALCNFGRVYLMNVSGQRITRALRERVFGSVMKQEVAYFDQNRTGELINRLSTDTSVVSQCVTMNISDGLRSTIMVCAGVSMMFYMSPELAMVSLAIVPPVAGMAIVYGRFVRNITKRVQDSLAEATQVAEERIGNIRTVKSFSQEQREIQTYSDRMQHVLDLATRESLARGIFYGMTGLSGNAIILSVLYYGGVMVSDANITVGSLSSFLLYAAYIGVSLGGLSSFYSELNRGLGASTRLWDIIDREPAIPCKGGLVPTEPPRGEVKFDQVRFSYPARPDCPILQDLLLTIPSGKVTAVVGASGSGKSTLAALLLRLYDPQHGSVMLDGAPVSSYDPVWLRSHIGSVSQEPVLFSGSIRENIVYGAEHPENVSDNQVEWAAREANAYTFITKEFPEGFDTLVGERGVMLSGGQKQRVAIARALIKNPRILLLDEATSALDAESEHLVQEALERIMKGRTVLTIAHRLSTIKNADQIAVLSDGRVVEIGSYDELMAQSEGAFSKLVRHQTFQS</sequence>
<dbReference type="GO" id="GO:0090374">
    <property type="term" value="P:oligopeptide export from mitochondrion"/>
    <property type="evidence" value="ECO:0007669"/>
    <property type="project" value="TreeGrafter"/>
</dbReference>
<name>A0A1B6KJA4_9HEMI</name>
<evidence type="ECO:0000256" key="6">
    <source>
        <dbReference type="ARBA" id="ARBA00022741"/>
    </source>
</evidence>
<evidence type="ECO:0000256" key="11">
    <source>
        <dbReference type="ARBA" id="ARBA00022967"/>
    </source>
</evidence>
<evidence type="ECO:0000256" key="9">
    <source>
        <dbReference type="ARBA" id="ARBA00022842"/>
    </source>
</evidence>
<feature type="transmembrane region" description="Helical" evidence="21">
    <location>
        <begin position="168"/>
        <end position="191"/>
    </location>
</feature>
<comment type="catalytic activity">
    <reaction evidence="16">
        <text>biliverdin IXalpha(in) + ATP + H2O = biliverdin IXalpha(out) + ADP + phosphate + H(+)</text>
        <dbReference type="Rhea" id="RHEA:82359"/>
        <dbReference type="ChEBI" id="CHEBI:15377"/>
        <dbReference type="ChEBI" id="CHEBI:15378"/>
        <dbReference type="ChEBI" id="CHEBI:30616"/>
        <dbReference type="ChEBI" id="CHEBI:43474"/>
        <dbReference type="ChEBI" id="CHEBI:57991"/>
        <dbReference type="ChEBI" id="CHEBI:456216"/>
    </reaction>
    <physiologicalReaction direction="left-to-right" evidence="16">
        <dbReference type="Rhea" id="RHEA:82360"/>
    </physiologicalReaction>
</comment>
<dbReference type="CDD" id="cd18573">
    <property type="entry name" value="ABC_6TM_ABCB10_like"/>
    <property type="match status" value="1"/>
</dbReference>
<evidence type="ECO:0000256" key="18">
    <source>
        <dbReference type="ARBA" id="ARBA00072683"/>
    </source>
</evidence>
<dbReference type="SUPFAM" id="SSF52540">
    <property type="entry name" value="P-loop containing nucleoside triphosphate hydrolases"/>
    <property type="match status" value="1"/>
</dbReference>
<dbReference type="SUPFAM" id="SSF90123">
    <property type="entry name" value="ABC transporter transmembrane region"/>
    <property type="match status" value="1"/>
</dbReference>
<comment type="similarity">
    <text evidence="2">Belongs to the ABC transporter superfamily. ABCB family. Mitochondrial peptide exporter (TC 3.A.1.212) subfamily.</text>
</comment>
<evidence type="ECO:0000259" key="22">
    <source>
        <dbReference type="PROSITE" id="PS50893"/>
    </source>
</evidence>
<keyword evidence="12 21" id="KW-1133">Transmembrane helix</keyword>
<dbReference type="InterPro" id="IPR027417">
    <property type="entry name" value="P-loop_NTPase"/>
</dbReference>
<dbReference type="EMBL" id="GEBQ01028447">
    <property type="protein sequence ID" value="JAT11530.1"/>
    <property type="molecule type" value="Transcribed_RNA"/>
</dbReference>
<evidence type="ECO:0000313" key="24">
    <source>
        <dbReference type="EMBL" id="JAT11530.1"/>
    </source>
</evidence>
<keyword evidence="8" id="KW-0067">ATP-binding</keyword>
<protein>
    <recommendedName>
        <fullName evidence="18">ATP-binding cassette sub-family B member 10, mitochondrial</fullName>
    </recommendedName>
    <alternativeName>
        <fullName evidence="19">ABC-mitochondrial erythroid protein</fullName>
    </alternativeName>
    <alternativeName>
        <fullName evidence="20">ATP-binding cassette transporter 10</fullName>
    </alternativeName>
</protein>
<dbReference type="PROSITE" id="PS50893">
    <property type="entry name" value="ABC_TRANSPORTER_2"/>
    <property type="match status" value="1"/>
</dbReference>
<evidence type="ECO:0000256" key="21">
    <source>
        <dbReference type="SAM" id="Phobius"/>
    </source>
</evidence>
<feature type="transmembrane region" description="Helical" evidence="21">
    <location>
        <begin position="127"/>
        <end position="148"/>
    </location>
</feature>
<dbReference type="Gene3D" id="3.40.50.300">
    <property type="entry name" value="P-loop containing nucleotide triphosphate hydrolases"/>
    <property type="match status" value="1"/>
</dbReference>
<dbReference type="InterPro" id="IPR003593">
    <property type="entry name" value="AAA+_ATPase"/>
</dbReference>
<keyword evidence="10" id="KW-0809">Transit peptide</keyword>
<dbReference type="CDD" id="cd03249">
    <property type="entry name" value="ABC_MTABC3_MDL1_MDL2"/>
    <property type="match status" value="1"/>
</dbReference>
<dbReference type="PANTHER" id="PTHR43394:SF1">
    <property type="entry name" value="ATP-BINDING CASSETTE SUB-FAMILY B MEMBER 10, MITOCHONDRIAL"/>
    <property type="match status" value="1"/>
</dbReference>
<evidence type="ECO:0000256" key="12">
    <source>
        <dbReference type="ARBA" id="ARBA00022989"/>
    </source>
</evidence>
<keyword evidence="15 21" id="KW-0472">Membrane</keyword>
<gene>
    <name evidence="24" type="ORF">g.14984</name>
</gene>
<evidence type="ECO:0000256" key="20">
    <source>
        <dbReference type="ARBA" id="ARBA00083334"/>
    </source>
</evidence>
<keyword evidence="3" id="KW-0813">Transport</keyword>
<dbReference type="PIRSF" id="PIRSF002773">
    <property type="entry name" value="ABC_prm/ATPase_B"/>
    <property type="match status" value="1"/>
</dbReference>
<evidence type="ECO:0000256" key="19">
    <source>
        <dbReference type="ARBA" id="ARBA00075187"/>
    </source>
</evidence>
<dbReference type="InterPro" id="IPR011527">
    <property type="entry name" value="ABC1_TM_dom"/>
</dbReference>
<evidence type="ECO:0000256" key="15">
    <source>
        <dbReference type="ARBA" id="ARBA00023136"/>
    </source>
</evidence>
<dbReference type="InterPro" id="IPR017871">
    <property type="entry name" value="ABC_transporter-like_CS"/>
</dbReference>
<evidence type="ECO:0000256" key="17">
    <source>
        <dbReference type="ARBA" id="ARBA00055589"/>
    </source>
</evidence>
<dbReference type="InterPro" id="IPR003439">
    <property type="entry name" value="ABC_transporter-like_ATP-bd"/>
</dbReference>
<feature type="transmembrane region" description="Helical" evidence="21">
    <location>
        <begin position="393"/>
        <end position="411"/>
    </location>
</feature>
<dbReference type="GO" id="GO:0046872">
    <property type="term" value="F:metal ion binding"/>
    <property type="evidence" value="ECO:0007669"/>
    <property type="project" value="UniProtKB-KW"/>
</dbReference>
<keyword evidence="11" id="KW-1278">Translocase</keyword>
<dbReference type="Gene3D" id="1.20.1560.10">
    <property type="entry name" value="ABC transporter type 1, transmembrane domain"/>
    <property type="match status" value="1"/>
</dbReference>
<dbReference type="Pfam" id="PF00005">
    <property type="entry name" value="ABC_tran"/>
    <property type="match status" value="1"/>
</dbReference>
<evidence type="ECO:0000256" key="13">
    <source>
        <dbReference type="ARBA" id="ARBA00022990"/>
    </source>
</evidence>
<reference evidence="24" key="1">
    <citation type="submission" date="2015-11" db="EMBL/GenBank/DDBJ databases">
        <title>De novo transcriptome assembly of four potential Pierce s Disease insect vectors from Arizona vineyards.</title>
        <authorList>
            <person name="Tassone E.E."/>
        </authorList>
    </citation>
    <scope>NUCLEOTIDE SEQUENCE</scope>
</reference>
<evidence type="ECO:0000256" key="14">
    <source>
        <dbReference type="ARBA" id="ARBA00023128"/>
    </source>
</evidence>
<proteinExistence type="inferred from homology"/>
<organism evidence="24">
    <name type="scientific">Graphocephala atropunctata</name>
    <dbReference type="NCBI Taxonomy" id="36148"/>
    <lineage>
        <taxon>Eukaryota</taxon>
        <taxon>Metazoa</taxon>
        <taxon>Ecdysozoa</taxon>
        <taxon>Arthropoda</taxon>
        <taxon>Hexapoda</taxon>
        <taxon>Insecta</taxon>
        <taxon>Pterygota</taxon>
        <taxon>Neoptera</taxon>
        <taxon>Paraneoptera</taxon>
        <taxon>Hemiptera</taxon>
        <taxon>Auchenorrhyncha</taxon>
        <taxon>Membracoidea</taxon>
        <taxon>Cicadellidae</taxon>
        <taxon>Cicadellinae</taxon>
        <taxon>Cicadellini</taxon>
        <taxon>Graphocephala</taxon>
    </lineage>
</organism>
<feature type="transmembrane region" description="Helical" evidence="21">
    <location>
        <begin position="353"/>
        <end position="373"/>
    </location>
</feature>
<dbReference type="PANTHER" id="PTHR43394">
    <property type="entry name" value="ATP-DEPENDENT PERMEASE MDL1, MITOCHONDRIAL"/>
    <property type="match status" value="1"/>
</dbReference>
<dbReference type="PROSITE" id="PS50929">
    <property type="entry name" value="ABC_TM1F"/>
    <property type="match status" value="1"/>
</dbReference>
<dbReference type="GO" id="GO:0015421">
    <property type="term" value="F:ABC-type oligopeptide transporter activity"/>
    <property type="evidence" value="ECO:0007669"/>
    <property type="project" value="TreeGrafter"/>
</dbReference>
<evidence type="ECO:0000256" key="10">
    <source>
        <dbReference type="ARBA" id="ARBA00022946"/>
    </source>
</evidence>
<evidence type="ECO:0000256" key="4">
    <source>
        <dbReference type="ARBA" id="ARBA00022692"/>
    </source>
</evidence>
<dbReference type="InterPro" id="IPR036640">
    <property type="entry name" value="ABC1_TM_sf"/>
</dbReference>
<dbReference type="AlphaFoldDB" id="A0A1B6KJA4"/>
<keyword evidence="7" id="KW-0999">Mitochondrion inner membrane</keyword>
<dbReference type="SMART" id="SM00382">
    <property type="entry name" value="AAA"/>
    <property type="match status" value="1"/>
</dbReference>
<evidence type="ECO:0000256" key="2">
    <source>
        <dbReference type="ARBA" id="ARBA00005580"/>
    </source>
</evidence>
<evidence type="ECO:0000256" key="5">
    <source>
        <dbReference type="ARBA" id="ARBA00022723"/>
    </source>
</evidence>
<dbReference type="GO" id="GO:0005743">
    <property type="term" value="C:mitochondrial inner membrane"/>
    <property type="evidence" value="ECO:0007669"/>
    <property type="project" value="UniProtKB-SubCell"/>
</dbReference>
<feature type="transmembrane region" description="Helical" evidence="21">
    <location>
        <begin position="272"/>
        <end position="291"/>
    </location>
</feature>
<evidence type="ECO:0000256" key="16">
    <source>
        <dbReference type="ARBA" id="ARBA00052250"/>
    </source>
</evidence>
<accession>A0A1B6KJA4</accession>
<keyword evidence="4 21" id="KW-0812">Transmembrane</keyword>